<dbReference type="PANTHER" id="PTHR11455">
    <property type="entry name" value="CRYPTOCHROME"/>
    <property type="match status" value="1"/>
</dbReference>
<dbReference type="Gene3D" id="1.25.40.80">
    <property type="match status" value="1"/>
</dbReference>
<dbReference type="InterPro" id="IPR002081">
    <property type="entry name" value="Cryptochrome/DNA_photolyase_1"/>
</dbReference>
<protein>
    <submittedName>
        <fullName evidence="9">Cryptochrome/photolyase family protein</fullName>
        <ecNumber evidence="9">4.1.99.3</ecNumber>
    </submittedName>
</protein>
<dbReference type="InterPro" id="IPR018394">
    <property type="entry name" value="DNA_photolyase_1_CS_C"/>
</dbReference>
<name>A0ABW8U2S8_9GAMM</name>
<evidence type="ECO:0000256" key="3">
    <source>
        <dbReference type="ARBA" id="ARBA00022630"/>
    </source>
</evidence>
<dbReference type="PRINTS" id="PR00147">
    <property type="entry name" value="DNAPHOTLYASE"/>
</dbReference>
<feature type="domain" description="Photolyase/cryptochrome alpha/beta" evidence="8">
    <location>
        <begin position="33"/>
        <end position="168"/>
    </location>
</feature>
<feature type="region of interest" description="Disordered" evidence="7">
    <location>
        <begin position="1"/>
        <end position="23"/>
    </location>
</feature>
<keyword evidence="3 6" id="KW-0285">Flavoprotein</keyword>
<dbReference type="GO" id="GO:0003904">
    <property type="term" value="F:deoxyribodipyrimidine photo-lyase activity"/>
    <property type="evidence" value="ECO:0007669"/>
    <property type="project" value="UniProtKB-EC"/>
</dbReference>
<evidence type="ECO:0000256" key="7">
    <source>
        <dbReference type="SAM" id="MobiDB-lite"/>
    </source>
</evidence>
<dbReference type="InterPro" id="IPR005101">
    <property type="entry name" value="Cryptochr/Photolyase_FAD-bd"/>
</dbReference>
<dbReference type="RefSeq" id="WP_407068370.1">
    <property type="nucleotide sequence ID" value="NZ_JBJJXE010000001.1"/>
</dbReference>
<keyword evidence="10" id="KW-1185">Reference proteome</keyword>
<dbReference type="InterPro" id="IPR006050">
    <property type="entry name" value="DNA_photolyase_N"/>
</dbReference>
<evidence type="ECO:0000256" key="5">
    <source>
        <dbReference type="ARBA" id="ARBA00022991"/>
    </source>
</evidence>
<dbReference type="InterPro" id="IPR036134">
    <property type="entry name" value="Crypto/Photolyase_FAD-like_sf"/>
</dbReference>
<dbReference type="EC" id="4.1.99.3" evidence="9"/>
<evidence type="ECO:0000256" key="4">
    <source>
        <dbReference type="ARBA" id="ARBA00022827"/>
    </source>
</evidence>
<dbReference type="EMBL" id="JBJJXE010000001">
    <property type="protein sequence ID" value="MFL1731479.1"/>
    <property type="molecule type" value="Genomic_DNA"/>
</dbReference>
<evidence type="ECO:0000259" key="8">
    <source>
        <dbReference type="PROSITE" id="PS51645"/>
    </source>
</evidence>
<dbReference type="InterPro" id="IPR036155">
    <property type="entry name" value="Crypto/Photolyase_N_sf"/>
</dbReference>
<keyword evidence="4 6" id="KW-0274">FAD</keyword>
<evidence type="ECO:0000256" key="1">
    <source>
        <dbReference type="ARBA" id="ARBA00001932"/>
    </source>
</evidence>
<dbReference type="Gene3D" id="3.40.50.620">
    <property type="entry name" value="HUPs"/>
    <property type="match status" value="1"/>
</dbReference>
<dbReference type="Pfam" id="PF03441">
    <property type="entry name" value="FAD_binding_7"/>
    <property type="match status" value="1"/>
</dbReference>
<dbReference type="Gene3D" id="1.10.579.10">
    <property type="entry name" value="DNA Cyclobutane Dipyrimidine Photolyase, subunit A, domain 3"/>
    <property type="match status" value="1"/>
</dbReference>
<keyword evidence="9" id="KW-0456">Lyase</keyword>
<gene>
    <name evidence="9" type="ORF">ACJHVH_00460</name>
</gene>
<dbReference type="Proteomes" id="UP001624684">
    <property type="component" value="Unassembled WGS sequence"/>
</dbReference>
<accession>A0ABW8U2S8</accession>
<dbReference type="Pfam" id="PF00875">
    <property type="entry name" value="DNA_photolyase"/>
    <property type="match status" value="1"/>
</dbReference>
<evidence type="ECO:0000313" key="9">
    <source>
        <dbReference type="EMBL" id="MFL1731479.1"/>
    </source>
</evidence>
<dbReference type="SUPFAM" id="SSF52425">
    <property type="entry name" value="Cryptochrome/photolyase, N-terminal domain"/>
    <property type="match status" value="1"/>
</dbReference>
<reference evidence="9 10" key="1">
    <citation type="submission" date="2024-11" db="EMBL/GenBank/DDBJ databases">
        <title>First Report of Moraxella oculi in Brazil in an Infectious Bovine Keratoconjunctivitis Outbreak.</title>
        <authorList>
            <person name="Carvalho C.V."/>
            <person name="Domingues R."/>
            <person name="Coutinho C."/>
            <person name="Honorio N.T.B.S."/>
            <person name="Faza D.R.L.R."/>
            <person name="Carvalho W.A."/>
            <person name="Machado A.B.F."/>
            <person name="Martins M.F."/>
            <person name="Gaspar E.B."/>
        </authorList>
    </citation>
    <scope>NUCLEOTIDE SEQUENCE [LARGE SCALE GENOMIC DNA]</scope>
    <source>
        <strain evidence="9 10">2117LE</strain>
    </source>
</reference>
<sequence>MARTIKWQAPQISSDSPQPTNTPLIKRAMMTQTKYLMWFRQDLRLFDNTAFYACCKAAHHDGSGVLAIVYITPKQWQQHHKSLWQIDLILRQLTELKSDLSKLNIGLIVRISHDFKSQQQDLLRICRDNNIRHLFANKECLINELHRDDAIRNHGQNITLQTHWYDDGAIIPPKTIKTDKQQPYKVFTPFYKRWLKHLQNNPTNPHNAILSSLVNTIDMANTLSSDGADGLSISEYYQKYHRSKAVFNQQLTQVVLLGEKLYPAGERAAQQRLHDFLATDVLNYDVARDIPSLNSNQGATSRLSPYLATGIISARTCHLKALQAHANDATQAHHRAIDCFISELCWRDFYLDVISHRPDIVKGVAFLSTLDQAVKWRYDDTDFLAWCQGKTGVPLVDAAMRSLNTTGFLHNRLRMVVAMYLTKNLLIDWRWGERYFMQHLADGDFASNNGGWQWSASIGTDAQPYFRVMNPFSQAATHDSEASFIKCWVDELKFVPTAIINDEVKLQKYLAQNPSIKYPKLSMPTKNMRASAIEMFKHAKQQ</sequence>
<comment type="cofactor">
    <cofactor evidence="1">
        <name>(6R)-5,10-methylene-5,6,7,8-tetrahydrofolate</name>
        <dbReference type="ChEBI" id="CHEBI:15636"/>
    </cofactor>
</comment>
<proteinExistence type="inferred from homology"/>
<feature type="compositionally biased region" description="Polar residues" evidence="7">
    <location>
        <begin position="10"/>
        <end position="23"/>
    </location>
</feature>
<comment type="similarity">
    <text evidence="6">Belongs to the DNA photolyase family.</text>
</comment>
<dbReference type="InterPro" id="IPR014729">
    <property type="entry name" value="Rossmann-like_a/b/a_fold"/>
</dbReference>
<organism evidence="9 10">
    <name type="scientific">Moraxella oculi</name>
    <dbReference type="NCBI Taxonomy" id="2940516"/>
    <lineage>
        <taxon>Bacteria</taxon>
        <taxon>Pseudomonadati</taxon>
        <taxon>Pseudomonadota</taxon>
        <taxon>Gammaproteobacteria</taxon>
        <taxon>Moraxellales</taxon>
        <taxon>Moraxellaceae</taxon>
        <taxon>Moraxella</taxon>
    </lineage>
</organism>
<dbReference type="PROSITE" id="PS00394">
    <property type="entry name" value="DNA_PHOTOLYASES_1_1"/>
    <property type="match status" value="1"/>
</dbReference>
<evidence type="ECO:0000256" key="2">
    <source>
        <dbReference type="ARBA" id="ARBA00001974"/>
    </source>
</evidence>
<dbReference type="PROSITE" id="PS51645">
    <property type="entry name" value="PHR_CRY_ALPHA_BETA"/>
    <property type="match status" value="1"/>
</dbReference>
<comment type="cofactor">
    <cofactor evidence="2">
        <name>FAD</name>
        <dbReference type="ChEBI" id="CHEBI:57692"/>
    </cofactor>
</comment>
<comment type="caution">
    <text evidence="9">The sequence shown here is derived from an EMBL/GenBank/DDBJ whole genome shotgun (WGS) entry which is preliminary data.</text>
</comment>
<keyword evidence="5 6" id="KW-0157">Chromophore</keyword>
<dbReference type="PANTHER" id="PTHR11455:SF18">
    <property type="entry name" value="SI:CH1073-390K14.1"/>
    <property type="match status" value="1"/>
</dbReference>
<evidence type="ECO:0000313" key="10">
    <source>
        <dbReference type="Proteomes" id="UP001624684"/>
    </source>
</evidence>
<evidence type="ECO:0000256" key="6">
    <source>
        <dbReference type="RuleBase" id="RU004182"/>
    </source>
</evidence>
<dbReference type="SUPFAM" id="SSF48173">
    <property type="entry name" value="Cryptochrome/photolyase FAD-binding domain"/>
    <property type="match status" value="1"/>
</dbReference>